<feature type="compositionally biased region" description="Basic and acidic residues" evidence="1">
    <location>
        <begin position="147"/>
        <end position="159"/>
    </location>
</feature>
<evidence type="ECO:0000313" key="3">
    <source>
        <dbReference type="Proteomes" id="UP001552299"/>
    </source>
</evidence>
<accession>A0ABD0U083</accession>
<dbReference type="Proteomes" id="UP001552299">
    <property type="component" value="Unassembled WGS sequence"/>
</dbReference>
<keyword evidence="3" id="KW-1185">Reference proteome</keyword>
<evidence type="ECO:0000313" key="2">
    <source>
        <dbReference type="EMBL" id="KAL0905363.1"/>
    </source>
</evidence>
<name>A0ABD0U083_DENTH</name>
<protein>
    <submittedName>
        <fullName evidence="2">Uncharacterized protein</fullName>
    </submittedName>
</protein>
<feature type="compositionally biased region" description="Basic and acidic residues" evidence="1">
    <location>
        <begin position="67"/>
        <end position="78"/>
    </location>
</feature>
<evidence type="ECO:0000256" key="1">
    <source>
        <dbReference type="SAM" id="MobiDB-lite"/>
    </source>
</evidence>
<proteinExistence type="predicted"/>
<sequence length="159" mass="17638">MAAMVGENHYGWINKLLLGAKVLMLEFVCALTWHKNCHPGSGLRGSIAQKLPLPCLFSLWTHCPQGNERKASSPRKNELLQLGPITTIPRKRNKASDDIFGRDMTAKAVNKFGLTVSEDAELKLAKLEGVVGEEDPRGRTTRGNCRRSTEEGRKAKQEI</sequence>
<feature type="region of interest" description="Disordered" evidence="1">
    <location>
        <begin position="67"/>
        <end position="87"/>
    </location>
</feature>
<comment type="caution">
    <text evidence="2">The sequence shown here is derived from an EMBL/GenBank/DDBJ whole genome shotgun (WGS) entry which is preliminary data.</text>
</comment>
<organism evidence="2 3">
    <name type="scientific">Dendrobium thyrsiflorum</name>
    <name type="common">Pinecone-like raceme dendrobium</name>
    <name type="synonym">Orchid</name>
    <dbReference type="NCBI Taxonomy" id="117978"/>
    <lineage>
        <taxon>Eukaryota</taxon>
        <taxon>Viridiplantae</taxon>
        <taxon>Streptophyta</taxon>
        <taxon>Embryophyta</taxon>
        <taxon>Tracheophyta</taxon>
        <taxon>Spermatophyta</taxon>
        <taxon>Magnoliopsida</taxon>
        <taxon>Liliopsida</taxon>
        <taxon>Asparagales</taxon>
        <taxon>Orchidaceae</taxon>
        <taxon>Epidendroideae</taxon>
        <taxon>Malaxideae</taxon>
        <taxon>Dendrobiinae</taxon>
        <taxon>Dendrobium</taxon>
    </lineage>
</organism>
<feature type="region of interest" description="Disordered" evidence="1">
    <location>
        <begin position="132"/>
        <end position="159"/>
    </location>
</feature>
<gene>
    <name evidence="2" type="ORF">M5K25_023776</name>
</gene>
<dbReference type="AlphaFoldDB" id="A0ABD0U083"/>
<dbReference type="EMBL" id="JANQDX010000018">
    <property type="protein sequence ID" value="KAL0905363.1"/>
    <property type="molecule type" value="Genomic_DNA"/>
</dbReference>
<reference evidence="2 3" key="1">
    <citation type="journal article" date="2024" name="Plant Biotechnol. J.">
        <title>Dendrobium thyrsiflorum genome and its molecular insights into genes involved in important horticultural traits.</title>
        <authorList>
            <person name="Chen B."/>
            <person name="Wang J.Y."/>
            <person name="Zheng P.J."/>
            <person name="Li K.L."/>
            <person name="Liang Y.M."/>
            <person name="Chen X.F."/>
            <person name="Zhang C."/>
            <person name="Zhao X."/>
            <person name="He X."/>
            <person name="Zhang G.Q."/>
            <person name="Liu Z.J."/>
            <person name="Xu Q."/>
        </authorList>
    </citation>
    <scope>NUCLEOTIDE SEQUENCE [LARGE SCALE GENOMIC DNA]</scope>
    <source>
        <strain evidence="2">GZMU011</strain>
    </source>
</reference>